<reference evidence="5 6" key="1">
    <citation type="submission" date="2021-01" db="EMBL/GenBank/DDBJ databases">
        <title>Genome seq and assembly of Devosia sp. G19.</title>
        <authorList>
            <person name="Chhetri G."/>
        </authorList>
    </citation>
    <scope>NUCLEOTIDE SEQUENCE [LARGE SCALE GENOMIC DNA]</scope>
    <source>
        <strain evidence="5 6">G19</strain>
    </source>
</reference>
<dbReference type="PANTHER" id="PTHR11739">
    <property type="entry name" value="CITRATE SYNTHASE"/>
    <property type="match status" value="1"/>
</dbReference>
<dbReference type="SUPFAM" id="SSF48256">
    <property type="entry name" value="Citrate synthase"/>
    <property type="match status" value="1"/>
</dbReference>
<dbReference type="InterPro" id="IPR002020">
    <property type="entry name" value="Citrate_synthase"/>
</dbReference>
<keyword evidence="6" id="KW-1185">Reference proteome</keyword>
<dbReference type="EMBL" id="CP068047">
    <property type="protein sequence ID" value="QQR35100.1"/>
    <property type="molecule type" value="Genomic_DNA"/>
</dbReference>
<gene>
    <name evidence="5" type="ORF">JI749_12025</name>
</gene>
<sequence length="370" mass="39820">MDWLTATEALTLLGTQPQTLYANVSRGRIKARPDPSDSRRSLYRGDDVRRLAQRATGRRKQETVASEAMRWGEPVLPTALSTVRDGILLYRGIDARDLAETGTLESVATLLWQSAVSLPRVPVRGHGLPAAFSALAARAANAPAAPRARFALVRDANEIMGTMAAALAGERVSDPLHDRLATQWERPEAADVIRRALVLLADHELNSSTFSARVTVSTGASLWSGTLAALATLRGPLHGLASPAVGALVDDVGHQDFVETALRDWLGEGRALPGMGHRLYPEGDVRCRALLASFEPPPAFADYLRAASRLTGDEPNIDFALAAMIARFDLPADAGITIFALGRTVGWLAHMMEQVASGEQIRPRARYVGV</sequence>
<keyword evidence="4" id="KW-0808">Transferase</keyword>
<dbReference type="PANTHER" id="PTHR11739:SF4">
    <property type="entry name" value="CITRATE SYNTHASE, PEROXISOMAL"/>
    <property type="match status" value="1"/>
</dbReference>
<dbReference type="InterPro" id="IPR016142">
    <property type="entry name" value="Citrate_synth-like_lrg_a-sub"/>
</dbReference>
<dbReference type="InterPro" id="IPR036969">
    <property type="entry name" value="Citrate_synthase_sf"/>
</dbReference>
<dbReference type="Pfam" id="PF00285">
    <property type="entry name" value="Citrate_synt"/>
    <property type="match status" value="1"/>
</dbReference>
<dbReference type="InterPro" id="IPR016143">
    <property type="entry name" value="Citrate_synth-like_sm_a-sub"/>
</dbReference>
<protein>
    <recommendedName>
        <fullName evidence="3">citrate synthase (unknown stereospecificity)</fullName>
        <ecNumber evidence="3">2.3.3.16</ecNumber>
    </recommendedName>
</protein>
<dbReference type="Proteomes" id="UP000595460">
    <property type="component" value="Chromosome"/>
</dbReference>
<name>A0ABX7BT59_9HYPH</name>
<evidence type="ECO:0000256" key="4">
    <source>
        <dbReference type="ARBA" id="ARBA00022679"/>
    </source>
</evidence>
<dbReference type="CDD" id="cd06102">
    <property type="entry name" value="citrate_synt_like_2"/>
    <property type="match status" value="1"/>
</dbReference>
<proteinExistence type="inferred from homology"/>
<dbReference type="Gene3D" id="1.10.580.10">
    <property type="entry name" value="Citrate Synthase, domain 1"/>
    <property type="match status" value="2"/>
</dbReference>
<organism evidence="5 6">
    <name type="scientific">Devosia oryziradicis</name>
    <dbReference type="NCBI Taxonomy" id="2801335"/>
    <lineage>
        <taxon>Bacteria</taxon>
        <taxon>Pseudomonadati</taxon>
        <taxon>Pseudomonadota</taxon>
        <taxon>Alphaproteobacteria</taxon>
        <taxon>Hyphomicrobiales</taxon>
        <taxon>Devosiaceae</taxon>
        <taxon>Devosia</taxon>
    </lineage>
</organism>
<comment type="pathway">
    <text evidence="1">Carbohydrate metabolism; tricarboxylic acid cycle; isocitrate from oxaloacetate: step 1/2.</text>
</comment>
<evidence type="ECO:0000256" key="1">
    <source>
        <dbReference type="ARBA" id="ARBA00004751"/>
    </source>
</evidence>
<dbReference type="EC" id="2.3.3.16" evidence="3"/>
<dbReference type="PRINTS" id="PR00143">
    <property type="entry name" value="CITRTSNTHASE"/>
</dbReference>
<evidence type="ECO:0000256" key="3">
    <source>
        <dbReference type="ARBA" id="ARBA00012972"/>
    </source>
</evidence>
<dbReference type="Gene3D" id="1.10.230.10">
    <property type="entry name" value="Cytochrome P450-Terp, domain 2"/>
    <property type="match status" value="1"/>
</dbReference>
<evidence type="ECO:0000313" key="6">
    <source>
        <dbReference type="Proteomes" id="UP000595460"/>
    </source>
</evidence>
<dbReference type="RefSeq" id="WP_201654058.1">
    <property type="nucleotide sequence ID" value="NZ_CP068047.1"/>
</dbReference>
<accession>A0ABX7BT59</accession>
<evidence type="ECO:0000313" key="5">
    <source>
        <dbReference type="EMBL" id="QQR35100.1"/>
    </source>
</evidence>
<evidence type="ECO:0000256" key="2">
    <source>
        <dbReference type="ARBA" id="ARBA00010566"/>
    </source>
</evidence>
<comment type="similarity">
    <text evidence="2">Belongs to the citrate synthase family.</text>
</comment>